<feature type="transmembrane region" description="Helical" evidence="1">
    <location>
        <begin position="376"/>
        <end position="399"/>
    </location>
</feature>
<feature type="transmembrane region" description="Helical" evidence="1">
    <location>
        <begin position="140"/>
        <end position="158"/>
    </location>
</feature>
<feature type="transmembrane region" description="Helical" evidence="1">
    <location>
        <begin position="82"/>
        <end position="104"/>
    </location>
</feature>
<name>A0A9D5JUR1_9BACT</name>
<feature type="transmembrane region" description="Helical" evidence="1">
    <location>
        <begin position="42"/>
        <end position="70"/>
    </location>
</feature>
<dbReference type="AlphaFoldDB" id="A0A9D5JUR1"/>
<feature type="transmembrane region" description="Helical" evidence="1">
    <location>
        <begin position="340"/>
        <end position="364"/>
    </location>
</feature>
<feature type="domain" description="DUF112" evidence="2">
    <location>
        <begin position="42"/>
        <end position="460"/>
    </location>
</feature>
<keyword evidence="1" id="KW-1133">Transmembrane helix</keyword>
<dbReference type="EMBL" id="WJJP01000242">
    <property type="protein sequence ID" value="MBD3324484.1"/>
    <property type="molecule type" value="Genomic_DNA"/>
</dbReference>
<keyword evidence="1" id="KW-0472">Membrane</keyword>
<organism evidence="3 4">
    <name type="scientific">candidate division KSB3 bacterium</name>
    <dbReference type="NCBI Taxonomy" id="2044937"/>
    <lineage>
        <taxon>Bacteria</taxon>
        <taxon>candidate division KSB3</taxon>
    </lineage>
</organism>
<evidence type="ECO:0000259" key="2">
    <source>
        <dbReference type="Pfam" id="PF01970"/>
    </source>
</evidence>
<feature type="transmembrane region" description="Helical" evidence="1">
    <location>
        <begin position="189"/>
        <end position="206"/>
    </location>
</feature>
<dbReference type="InterPro" id="IPR002823">
    <property type="entry name" value="DUF112_TM"/>
</dbReference>
<dbReference type="PANTHER" id="PTHR35342:SF5">
    <property type="entry name" value="TRICARBOXYLIC TRANSPORT PROTEIN"/>
    <property type="match status" value="1"/>
</dbReference>
<keyword evidence="1" id="KW-0812">Transmembrane</keyword>
<reference evidence="3" key="1">
    <citation type="submission" date="2019-11" db="EMBL/GenBank/DDBJ databases">
        <title>Microbial mats filling the niche in hypersaline microbial mats.</title>
        <authorList>
            <person name="Wong H.L."/>
            <person name="Macleod F.I."/>
            <person name="White R.A. III"/>
            <person name="Burns B.P."/>
        </authorList>
    </citation>
    <scope>NUCLEOTIDE SEQUENCE</scope>
    <source>
        <strain evidence="3">Rbin_158</strain>
    </source>
</reference>
<comment type="caution">
    <text evidence="3">The sequence shown here is derived from an EMBL/GenBank/DDBJ whole genome shotgun (WGS) entry which is preliminary data.</text>
</comment>
<protein>
    <submittedName>
        <fullName evidence="3">Transporter</fullName>
    </submittedName>
</protein>
<evidence type="ECO:0000256" key="1">
    <source>
        <dbReference type="SAM" id="Phobius"/>
    </source>
</evidence>
<accession>A0A9D5JUR1</accession>
<dbReference type="Proteomes" id="UP000649604">
    <property type="component" value="Unassembled WGS sequence"/>
</dbReference>
<dbReference type="PANTHER" id="PTHR35342">
    <property type="entry name" value="TRICARBOXYLIC TRANSPORT PROTEIN"/>
    <property type="match status" value="1"/>
</dbReference>
<feature type="transmembrane region" description="Helical" evidence="1">
    <location>
        <begin position="486"/>
        <end position="504"/>
    </location>
</feature>
<feature type="transmembrane region" description="Helical" evidence="1">
    <location>
        <begin position="435"/>
        <end position="465"/>
    </location>
</feature>
<feature type="transmembrane region" description="Helical" evidence="1">
    <location>
        <begin position="165"/>
        <end position="183"/>
    </location>
</feature>
<dbReference type="Pfam" id="PF01970">
    <property type="entry name" value="TctA"/>
    <property type="match status" value="1"/>
</dbReference>
<sequence>MFTPHLVFAQDAGSSGGIGFVFSRLFRFSTDIYVLLFDPRNIFLLFFCTLLGIFFGAMPGLTATLGVALLTTLTYGLPRETAMIALLAIYVGAVYGGSYASILINIPGTAASAATAIDGYPLASQGHGGRALGLTTTSSWIGTMFGMVVLVTVAPLIVRLALQFTSFEFFLLAFFGILISGTLTSPDLVYKGWIAGLFGLFLATVGRDRLQFFPRFTFGFSELDSGLDVVPVLIGAFGIPQIISVLKDRLSVGEAKKFQRVLPEFHIILKHIPTILRSALIGVGIGSVPGIGEDIAGWVSYGTAKNSSKHPETYGTGEVDGVIASETANNSCIGGALIPLLTLGIPGSPPAAMLLGALMIHGVTPGPMIEFENPGFILQMTAILLLASCAMWISGMLLSKQVVKILRVPPPLFMPIIGILCVIGSYSLGNNLFNLYLMVPIGILAYFMTEMGYPIAPMVIGVILGPMADENLRRALMVSQGSFMPVFQRPVALILFLIIVLTILSQTPPYKKLKRQIVAAIFRNKK</sequence>
<gene>
    <name evidence="3" type="ORF">GF339_07855</name>
</gene>
<evidence type="ECO:0000313" key="3">
    <source>
        <dbReference type="EMBL" id="MBD3324484.1"/>
    </source>
</evidence>
<proteinExistence type="predicted"/>
<evidence type="ECO:0000313" key="4">
    <source>
        <dbReference type="Proteomes" id="UP000649604"/>
    </source>
</evidence>
<feature type="transmembrane region" description="Helical" evidence="1">
    <location>
        <begin position="411"/>
        <end position="429"/>
    </location>
</feature>